<proteinExistence type="predicted"/>
<accession>A0A7S2NMB6</accession>
<dbReference type="EMBL" id="HBGQ01104593">
    <property type="protein sequence ID" value="CAD9547036.1"/>
    <property type="molecule type" value="Transcribed_RNA"/>
</dbReference>
<evidence type="ECO:0000313" key="1">
    <source>
        <dbReference type="EMBL" id="CAD9547036.1"/>
    </source>
</evidence>
<gene>
    <name evidence="1" type="ORF">AAND1436_LOCUS50029</name>
</gene>
<dbReference type="AlphaFoldDB" id="A0A7S2NMB6"/>
<protein>
    <submittedName>
        <fullName evidence="1">Uncharacterized protein</fullName>
    </submittedName>
</protein>
<sequence>MADGRKGDSLLCWTSAALPGCFGCCSRPACKPTAKACGPAGRSTAEVAMKEKLPKVLMAPATVVPSWLAMTAPLQAMKNMPEAVMQKPMTTIAKKKQSKEESPFPVQSLAAAPQSKGISSRVSLLFNGHSSKMQHSRMTAGVAISAVIRRAVSSLPASMKTGIAANNSSRSRGGLRLH</sequence>
<organism evidence="1">
    <name type="scientific">Alexandrium andersonii</name>
    <dbReference type="NCBI Taxonomy" id="327968"/>
    <lineage>
        <taxon>Eukaryota</taxon>
        <taxon>Sar</taxon>
        <taxon>Alveolata</taxon>
        <taxon>Dinophyceae</taxon>
        <taxon>Gonyaulacales</taxon>
        <taxon>Pyrocystaceae</taxon>
        <taxon>Alexandrium</taxon>
    </lineage>
</organism>
<name>A0A7S2NMB6_9DINO</name>
<reference evidence="1" key="1">
    <citation type="submission" date="2021-01" db="EMBL/GenBank/DDBJ databases">
        <authorList>
            <person name="Corre E."/>
            <person name="Pelletier E."/>
            <person name="Niang G."/>
            <person name="Scheremetjew M."/>
            <person name="Finn R."/>
            <person name="Kale V."/>
            <person name="Holt S."/>
            <person name="Cochrane G."/>
            <person name="Meng A."/>
            <person name="Brown T."/>
            <person name="Cohen L."/>
        </authorList>
    </citation>
    <scope>NUCLEOTIDE SEQUENCE</scope>
    <source>
        <strain evidence="1">CCMP2222</strain>
    </source>
</reference>